<organism evidence="1 2">
    <name type="scientific">Ambispora gerdemannii</name>
    <dbReference type="NCBI Taxonomy" id="144530"/>
    <lineage>
        <taxon>Eukaryota</taxon>
        <taxon>Fungi</taxon>
        <taxon>Fungi incertae sedis</taxon>
        <taxon>Mucoromycota</taxon>
        <taxon>Glomeromycotina</taxon>
        <taxon>Glomeromycetes</taxon>
        <taxon>Archaeosporales</taxon>
        <taxon>Ambisporaceae</taxon>
        <taxon>Ambispora</taxon>
    </lineage>
</organism>
<dbReference type="EMBL" id="CAJVPL010000267">
    <property type="protein sequence ID" value="CAG8475986.1"/>
    <property type="molecule type" value="Genomic_DNA"/>
</dbReference>
<name>A0A9N8WA49_9GLOM</name>
<dbReference type="OrthoDB" id="2309532at2759"/>
<protein>
    <submittedName>
        <fullName evidence="1">4187_t:CDS:1</fullName>
    </submittedName>
</protein>
<dbReference type="AlphaFoldDB" id="A0A9N8WA49"/>
<proteinExistence type="predicted"/>
<accession>A0A9N8WA49</accession>
<comment type="caution">
    <text evidence="1">The sequence shown here is derived from an EMBL/GenBank/DDBJ whole genome shotgun (WGS) entry which is preliminary data.</text>
</comment>
<keyword evidence="2" id="KW-1185">Reference proteome</keyword>
<reference evidence="1" key="1">
    <citation type="submission" date="2021-06" db="EMBL/GenBank/DDBJ databases">
        <authorList>
            <person name="Kallberg Y."/>
            <person name="Tangrot J."/>
            <person name="Rosling A."/>
        </authorList>
    </citation>
    <scope>NUCLEOTIDE SEQUENCE</scope>
    <source>
        <strain evidence="1">MT106</strain>
    </source>
</reference>
<evidence type="ECO:0000313" key="2">
    <source>
        <dbReference type="Proteomes" id="UP000789831"/>
    </source>
</evidence>
<evidence type="ECO:0000313" key="1">
    <source>
        <dbReference type="EMBL" id="CAG8475986.1"/>
    </source>
</evidence>
<dbReference type="Proteomes" id="UP000789831">
    <property type="component" value="Unassembled WGS sequence"/>
</dbReference>
<gene>
    <name evidence="1" type="ORF">AGERDE_LOCUS2982</name>
</gene>
<sequence>MFLSHIFKDNEYAIQWHNNGNTFYDSSSSYPCTDWIDAGTVVSDLLIDWFQIKYMQSRIAIAKATTTEDAKLFQKLRKVQKVSVVILAHKCGIESHNLPVALQDPTIATIFLRELKKDMPALAFQWSDAGFNDVPPMPNCRNEIPGQTKVAFIVNLVAIGAVNWNDTVFSLQNGPPSYGGL</sequence>